<reference evidence="2 3" key="1">
    <citation type="submission" date="2014-12" db="EMBL/GenBank/DDBJ databases">
        <title>Genome sequencing of Arthrobacter phenanthrenivorans SWC37.</title>
        <authorList>
            <person name="Tan P.W."/>
            <person name="Chan K.-G."/>
        </authorList>
    </citation>
    <scope>NUCLEOTIDE SEQUENCE [LARGE SCALE GENOMIC DNA]</scope>
    <source>
        <strain evidence="2 3">SWC37</strain>
    </source>
</reference>
<dbReference type="RefSeq" id="WP_043456030.1">
    <property type="nucleotide sequence ID" value="NZ_JWTB01000048.1"/>
</dbReference>
<keyword evidence="1" id="KW-1133">Transmembrane helix</keyword>
<sequence length="136" mass="14920">MSSEAPQPKPRARRKGYYKRQIELEAGKQGLTPEEYGVYKGSTGSAIKPINSAGGLLFLAILISVFSAVFCGTAIILLTGEGVTNWVQFVIGCAIVIVLVPTSWAYYFKERKAARLRKAAGKTLEPPTRRSSRPDW</sequence>
<proteinExistence type="predicted"/>
<feature type="transmembrane region" description="Helical" evidence="1">
    <location>
        <begin position="56"/>
        <end position="80"/>
    </location>
</feature>
<keyword evidence="1" id="KW-0812">Transmembrane</keyword>
<evidence type="ECO:0000256" key="1">
    <source>
        <dbReference type="SAM" id="Phobius"/>
    </source>
</evidence>
<dbReference type="AlphaFoldDB" id="A0A0B4CMJ0"/>
<gene>
    <name evidence="2" type="ORF">RM50_19355</name>
</gene>
<dbReference type="Proteomes" id="UP000031196">
    <property type="component" value="Unassembled WGS sequence"/>
</dbReference>
<dbReference type="OrthoDB" id="5123020at2"/>
<evidence type="ECO:0000313" key="2">
    <source>
        <dbReference type="EMBL" id="KIC62494.1"/>
    </source>
</evidence>
<protein>
    <submittedName>
        <fullName evidence="2">Uncharacterized protein</fullName>
    </submittedName>
</protein>
<evidence type="ECO:0000313" key="3">
    <source>
        <dbReference type="Proteomes" id="UP000031196"/>
    </source>
</evidence>
<accession>A0A0B4CMJ0</accession>
<organism evidence="2 3">
    <name type="scientific">Pseudarthrobacter phenanthrenivorans</name>
    <name type="common">Arthrobacter phenanthrenivorans</name>
    <dbReference type="NCBI Taxonomy" id="361575"/>
    <lineage>
        <taxon>Bacteria</taxon>
        <taxon>Bacillati</taxon>
        <taxon>Actinomycetota</taxon>
        <taxon>Actinomycetes</taxon>
        <taxon>Micrococcales</taxon>
        <taxon>Micrococcaceae</taxon>
        <taxon>Pseudarthrobacter</taxon>
    </lineage>
</organism>
<keyword evidence="1" id="KW-0472">Membrane</keyword>
<comment type="caution">
    <text evidence="2">The sequence shown here is derived from an EMBL/GenBank/DDBJ whole genome shotgun (WGS) entry which is preliminary data.</text>
</comment>
<name>A0A0B4CMJ0_PSEPS</name>
<dbReference type="EMBL" id="JWTB01000048">
    <property type="protein sequence ID" value="KIC62494.1"/>
    <property type="molecule type" value="Genomic_DNA"/>
</dbReference>
<feature type="transmembrane region" description="Helical" evidence="1">
    <location>
        <begin position="86"/>
        <end position="108"/>
    </location>
</feature>